<protein>
    <submittedName>
        <fullName evidence="1">Uncharacterized protein</fullName>
    </submittedName>
</protein>
<feature type="non-terminal residue" evidence="1">
    <location>
        <position position="404"/>
    </location>
</feature>
<name>A0A0F8YH98_9ZZZZ</name>
<reference evidence="1" key="1">
    <citation type="journal article" date="2015" name="Nature">
        <title>Complex archaea that bridge the gap between prokaryotes and eukaryotes.</title>
        <authorList>
            <person name="Spang A."/>
            <person name="Saw J.H."/>
            <person name="Jorgensen S.L."/>
            <person name="Zaremba-Niedzwiedzka K."/>
            <person name="Martijn J."/>
            <person name="Lind A.E."/>
            <person name="van Eijk R."/>
            <person name="Schleper C."/>
            <person name="Guy L."/>
            <person name="Ettema T.J."/>
        </authorList>
    </citation>
    <scope>NUCLEOTIDE SEQUENCE</scope>
</reference>
<comment type="caution">
    <text evidence="1">The sequence shown here is derived from an EMBL/GenBank/DDBJ whole genome shotgun (WGS) entry which is preliminary data.</text>
</comment>
<dbReference type="EMBL" id="LAZR01053419">
    <property type="protein sequence ID" value="KKK80787.1"/>
    <property type="molecule type" value="Genomic_DNA"/>
</dbReference>
<feature type="non-terminal residue" evidence="1">
    <location>
        <position position="1"/>
    </location>
</feature>
<gene>
    <name evidence="1" type="ORF">LCGC14_2820000</name>
</gene>
<organism evidence="1">
    <name type="scientific">marine sediment metagenome</name>
    <dbReference type="NCBI Taxonomy" id="412755"/>
    <lineage>
        <taxon>unclassified sequences</taxon>
        <taxon>metagenomes</taxon>
        <taxon>ecological metagenomes</taxon>
    </lineage>
</organism>
<evidence type="ECO:0000313" key="1">
    <source>
        <dbReference type="EMBL" id="KKK80787.1"/>
    </source>
</evidence>
<proteinExistence type="predicted"/>
<accession>A0A0F8YH98</accession>
<sequence>LNQLGDQLKIDLVADKIGLIIQAHSSQTANIHENQDSSANVLSGADERGILFSDGDIDINSVYIGSNAGNISHTNARNNIGIGPSVLSNVTTGDENVGIGFQALLDLTTGFANVAVGREALGNLIGGWENTAIGYQALFTATEGRRNFGLGRAVCHNLTIGENNVGISYQALYYNVTGDNNIAIGSQAGQGASGNSNSNNVFIGFQSGFLIETGSSNVFLGNLAGSKQTTLSNLFIVDNRTRADIATELTNSILYGVMAAAPANQTLRINANILGSVGAKIGDGGSTNYVNIAPDGELTLVGTAMVMISIDLEPVLATRPAANPPGEGTEDNFQTHDFNASTDESVYFHLELPHDYAAAGTIHVHFDFFVDTAPASAQSVVWGVEYKKQSIGDNFDFGAGTTIG</sequence>
<dbReference type="AlphaFoldDB" id="A0A0F8YH98"/>